<dbReference type="PANTHER" id="PTHR47348:SF3">
    <property type="entry name" value="MEIOTICALLY UP-REGULATED GENE 190 PROTEIN"/>
    <property type="match status" value="1"/>
</dbReference>
<keyword evidence="5" id="KW-0472">Membrane</keyword>
<dbReference type="EMBL" id="LTAN01000007">
    <property type="protein sequence ID" value="OBR06258.1"/>
    <property type="molecule type" value="Genomic_DNA"/>
</dbReference>
<keyword evidence="9" id="KW-1185">Reference proteome</keyword>
<feature type="region of interest" description="Disordered" evidence="6">
    <location>
        <begin position="39"/>
        <end position="77"/>
    </location>
</feature>
<comment type="caution">
    <text evidence="8">The sequence shown here is derived from an EMBL/GenBank/DDBJ whole genome shotgun (WGS) entry which is preliminary data.</text>
</comment>
<feature type="compositionally biased region" description="Polar residues" evidence="6">
    <location>
        <begin position="524"/>
        <end position="547"/>
    </location>
</feature>
<feature type="domain" description="C2" evidence="7">
    <location>
        <begin position="66"/>
        <end position="211"/>
    </location>
</feature>
<dbReference type="RefSeq" id="XP_018154776.1">
    <property type="nucleotide sequence ID" value="XM_018305352.1"/>
</dbReference>
<dbReference type="InterPro" id="IPR000008">
    <property type="entry name" value="C2_dom"/>
</dbReference>
<evidence type="ECO:0000256" key="4">
    <source>
        <dbReference type="ARBA" id="ARBA00022824"/>
    </source>
</evidence>
<dbReference type="GeneID" id="28869459"/>
<feature type="compositionally biased region" description="Basic and acidic residues" evidence="6">
    <location>
        <begin position="438"/>
        <end position="467"/>
    </location>
</feature>
<keyword evidence="2" id="KW-0812">Transmembrane</keyword>
<accession>A0A1B7Y2M7</accession>
<dbReference type="Pfam" id="PF25331">
    <property type="entry name" value="C2_Mug190_3rd"/>
    <property type="match status" value="1"/>
</dbReference>
<keyword evidence="5" id="KW-1133">Transmembrane helix</keyword>
<evidence type="ECO:0000256" key="3">
    <source>
        <dbReference type="ARBA" id="ARBA00022737"/>
    </source>
</evidence>
<evidence type="ECO:0000313" key="8">
    <source>
        <dbReference type="EMBL" id="OBR06258.1"/>
    </source>
</evidence>
<dbReference type="PANTHER" id="PTHR47348">
    <property type="entry name" value="MEIOTICALLY UP-REGULATED GENE 190 PROTEIN"/>
    <property type="match status" value="1"/>
</dbReference>
<evidence type="ECO:0000256" key="2">
    <source>
        <dbReference type="ARBA" id="ARBA00022692"/>
    </source>
</evidence>
<feature type="compositionally biased region" description="Basic and acidic residues" evidence="6">
    <location>
        <begin position="39"/>
        <end position="63"/>
    </location>
</feature>
<evidence type="ECO:0000313" key="9">
    <source>
        <dbReference type="Proteomes" id="UP000092177"/>
    </source>
</evidence>
<dbReference type="KEGG" id="chig:CH63R_10378"/>
<comment type="subcellular location">
    <subcellularLocation>
        <location evidence="1">Endoplasmic reticulum membrane</location>
    </subcellularLocation>
</comment>
<dbReference type="SUPFAM" id="SSF49562">
    <property type="entry name" value="C2 domain (Calcium/lipid-binding domain, CaLB)"/>
    <property type="match status" value="1"/>
</dbReference>
<feature type="compositionally biased region" description="Basic and acidic residues" evidence="6">
    <location>
        <begin position="552"/>
        <end position="561"/>
    </location>
</feature>
<keyword evidence="4" id="KW-0256">Endoplasmic reticulum</keyword>
<feature type="compositionally biased region" description="Acidic residues" evidence="6">
    <location>
        <begin position="483"/>
        <end position="508"/>
    </location>
</feature>
<evidence type="ECO:0000256" key="6">
    <source>
        <dbReference type="SAM" id="MobiDB-lite"/>
    </source>
</evidence>
<evidence type="ECO:0000256" key="1">
    <source>
        <dbReference type="ARBA" id="ARBA00004586"/>
    </source>
</evidence>
<reference evidence="9" key="1">
    <citation type="journal article" date="2017" name="BMC Genomics">
        <title>Gapless genome assembly of Colletotrichum higginsianum reveals chromosome structure and association of transposable elements with secondary metabolite gene clusters.</title>
        <authorList>
            <person name="Dallery J.-F."/>
            <person name="Lapalu N."/>
            <person name="Zampounis A."/>
            <person name="Pigne S."/>
            <person name="Luyten I."/>
            <person name="Amselem J."/>
            <person name="Wittenberg A.H.J."/>
            <person name="Zhou S."/>
            <person name="de Queiroz M.V."/>
            <person name="Robin G.P."/>
            <person name="Auger A."/>
            <person name="Hainaut M."/>
            <person name="Henrissat B."/>
            <person name="Kim K.-T."/>
            <person name="Lee Y.-H."/>
            <person name="Lespinet O."/>
            <person name="Schwartz D.C."/>
            <person name="Thon M.R."/>
            <person name="O'Connell R.J."/>
        </authorList>
    </citation>
    <scope>NUCLEOTIDE SEQUENCE [LARGE SCALE GENOMIC DNA]</scope>
    <source>
        <strain evidence="9">IMI 349063</strain>
    </source>
</reference>
<dbReference type="AlphaFoldDB" id="A0A1B7Y2M7"/>
<dbReference type="CDD" id="cd04052">
    <property type="entry name" value="C2B_Tricalbin-like"/>
    <property type="match status" value="1"/>
</dbReference>
<dbReference type="PROSITE" id="PS50004">
    <property type="entry name" value="C2"/>
    <property type="match status" value="1"/>
</dbReference>
<organism evidence="8 9">
    <name type="scientific">Colletotrichum higginsianum (strain IMI 349063)</name>
    <name type="common">Crucifer anthracnose fungus</name>
    <dbReference type="NCBI Taxonomy" id="759273"/>
    <lineage>
        <taxon>Eukaryota</taxon>
        <taxon>Fungi</taxon>
        <taxon>Dikarya</taxon>
        <taxon>Ascomycota</taxon>
        <taxon>Pezizomycotina</taxon>
        <taxon>Sordariomycetes</taxon>
        <taxon>Hypocreomycetidae</taxon>
        <taxon>Glomerellales</taxon>
        <taxon>Glomerellaceae</taxon>
        <taxon>Colletotrichum</taxon>
        <taxon>Colletotrichum destructivum species complex</taxon>
    </lineage>
</organism>
<dbReference type="InterPro" id="IPR037765">
    <property type="entry name" value="C2B_Tricalbin"/>
</dbReference>
<dbReference type="VEuPathDB" id="FungiDB:CH63R_10378"/>
<protein>
    <submittedName>
        <fullName evidence="8">C2 domain-containing protein</fullName>
    </submittedName>
</protein>
<evidence type="ECO:0000256" key="5">
    <source>
        <dbReference type="ARBA" id="ARBA00022989"/>
    </source>
</evidence>
<name>A0A1B7Y2M7_COLHI</name>
<feature type="region of interest" description="Disordered" evidence="6">
    <location>
        <begin position="438"/>
        <end position="569"/>
    </location>
</feature>
<gene>
    <name evidence="8" type="ORF">CH63R_10378</name>
</gene>
<dbReference type="OrthoDB" id="419768at2759"/>
<evidence type="ECO:0000259" key="7">
    <source>
        <dbReference type="PROSITE" id="PS50004"/>
    </source>
</evidence>
<dbReference type="InterPro" id="IPR057349">
    <property type="entry name" value="C2_Mug190_3rd"/>
</dbReference>
<keyword evidence="3" id="KW-0677">Repeat</keyword>
<dbReference type="Proteomes" id="UP000092177">
    <property type="component" value="Unassembled WGS sequence"/>
</dbReference>
<dbReference type="InterPro" id="IPR035892">
    <property type="entry name" value="C2_domain_sf"/>
</dbReference>
<proteinExistence type="predicted"/>
<dbReference type="Gene3D" id="2.60.40.150">
    <property type="entry name" value="C2 domain"/>
    <property type="match status" value="1"/>
</dbReference>
<sequence length="608" mass="68775">MFPQVSKLAGVKAETTMPGELHWEVGFFGKTQFRKALRTDGKDVNLPPELKDKKELQDEKGTIETEEEDAVEHTPPDPLWPSGILSIVVHQIVGLELANVKGSNGKRKGREYEPARLDAGEVKEEQGSKLPSSYCTILVNDELVYKTRTKAVSSQPIFNAGTEKFIRDWRSGVVTITVRDSRNRQHDPIIGVVPLKLSDILQTGSEATRWYPLDGGVGYGRIRISLLFRSVELRLPPTQLGWDVGTFEFTSPEITAIGYGHIKTKIRLRTGGSSASVKRDTCNKLEDQEGFSWDISGENKHDKIRLPVRYRYRSPVFFEFHPPGKRHAEAFASLWLQDFPDQEERDFDIPIWKCDKGLRLSQNYITEENFKNIPDIHIEELGRLKFRGRFSTGTDRDHVKFVTSNDSRETIETWEACFAEGVRGEEVKTEVPPAVQRLHDESLTHGRDVLAQADPKEKEKWLSKDGTDWSTAFGKDPTHLIDGEQEDLNSEGRDDFDEDFDDDDDSSDLDLGIADASTKGASDGTRQSTDSNASETPSNASKKSNGPIQAYKDYKSRSRDLHRQHRGLMQWRPMRNVQFAKNEAKFAVRKITKLGALNGRKPDVETEV</sequence>
<dbReference type="GO" id="GO:0005789">
    <property type="term" value="C:endoplasmic reticulum membrane"/>
    <property type="evidence" value="ECO:0007669"/>
    <property type="project" value="UniProtKB-SubCell"/>
</dbReference>
<dbReference type="GO" id="GO:0061817">
    <property type="term" value="P:endoplasmic reticulum-plasma membrane tethering"/>
    <property type="evidence" value="ECO:0007669"/>
    <property type="project" value="InterPro"/>
</dbReference>
<dbReference type="Pfam" id="PF00168">
    <property type="entry name" value="C2"/>
    <property type="match status" value="1"/>
</dbReference>